<dbReference type="InterPro" id="IPR000914">
    <property type="entry name" value="SBP_5_dom"/>
</dbReference>
<gene>
    <name evidence="6" type="ORF">SAMN02745163_01766</name>
</gene>
<organism evidence="6 7">
    <name type="scientific">Clostridium cavendishii DSM 21758</name>
    <dbReference type="NCBI Taxonomy" id="1121302"/>
    <lineage>
        <taxon>Bacteria</taxon>
        <taxon>Bacillati</taxon>
        <taxon>Bacillota</taxon>
        <taxon>Clostridia</taxon>
        <taxon>Eubacteriales</taxon>
        <taxon>Clostridiaceae</taxon>
        <taxon>Clostridium</taxon>
    </lineage>
</organism>
<comment type="subcellular location">
    <subcellularLocation>
        <location evidence="1">Cell membrane</location>
        <topology evidence="1">Lipid-anchor</topology>
    </subcellularLocation>
</comment>
<evidence type="ECO:0000313" key="7">
    <source>
        <dbReference type="Proteomes" id="UP000184310"/>
    </source>
</evidence>
<dbReference type="PANTHER" id="PTHR30290:SF79">
    <property type="entry name" value="DIPEPTIDE-BINDING PROTEIN DPPE"/>
    <property type="match status" value="1"/>
</dbReference>
<feature type="domain" description="Solute-binding protein family 5" evidence="5">
    <location>
        <begin position="81"/>
        <end position="479"/>
    </location>
</feature>
<dbReference type="GO" id="GO:1904680">
    <property type="term" value="F:peptide transmembrane transporter activity"/>
    <property type="evidence" value="ECO:0007669"/>
    <property type="project" value="TreeGrafter"/>
</dbReference>
<dbReference type="GO" id="GO:0043190">
    <property type="term" value="C:ATP-binding cassette (ABC) transporter complex"/>
    <property type="evidence" value="ECO:0007669"/>
    <property type="project" value="InterPro"/>
</dbReference>
<keyword evidence="4" id="KW-0732">Signal</keyword>
<dbReference type="InterPro" id="IPR030678">
    <property type="entry name" value="Peptide/Ni-bd"/>
</dbReference>
<dbReference type="Pfam" id="PF00496">
    <property type="entry name" value="SBP_bac_5"/>
    <property type="match status" value="1"/>
</dbReference>
<dbReference type="PROSITE" id="PS51257">
    <property type="entry name" value="PROKAR_LIPOPROTEIN"/>
    <property type="match status" value="1"/>
</dbReference>
<keyword evidence="3" id="KW-0813">Transport</keyword>
<dbReference type="PIRSF" id="PIRSF002741">
    <property type="entry name" value="MppA"/>
    <property type="match status" value="1"/>
</dbReference>
<dbReference type="InterPro" id="IPR023765">
    <property type="entry name" value="SBP_5_CS"/>
</dbReference>
<keyword evidence="7" id="KW-1185">Reference proteome</keyword>
<comment type="similarity">
    <text evidence="2">Belongs to the bacterial solute-binding protein 5 family.</text>
</comment>
<dbReference type="PANTHER" id="PTHR30290">
    <property type="entry name" value="PERIPLASMIC BINDING COMPONENT OF ABC TRANSPORTER"/>
    <property type="match status" value="1"/>
</dbReference>
<dbReference type="Gene3D" id="3.10.105.10">
    <property type="entry name" value="Dipeptide-binding Protein, Domain 3"/>
    <property type="match status" value="1"/>
</dbReference>
<evidence type="ECO:0000259" key="5">
    <source>
        <dbReference type="Pfam" id="PF00496"/>
    </source>
</evidence>
<dbReference type="RefSeq" id="WP_072986299.1">
    <property type="nucleotide sequence ID" value="NZ_FQZB01000007.1"/>
</dbReference>
<dbReference type="SUPFAM" id="SSF53850">
    <property type="entry name" value="Periplasmic binding protein-like II"/>
    <property type="match status" value="1"/>
</dbReference>
<dbReference type="FunFam" id="3.10.105.10:FF:000001">
    <property type="entry name" value="Oligopeptide ABC transporter, oligopeptide-binding protein"/>
    <property type="match status" value="1"/>
</dbReference>
<reference evidence="6 7" key="1">
    <citation type="submission" date="2016-11" db="EMBL/GenBank/DDBJ databases">
        <authorList>
            <person name="Jaros S."/>
            <person name="Januszkiewicz K."/>
            <person name="Wedrychowicz H."/>
        </authorList>
    </citation>
    <scope>NUCLEOTIDE SEQUENCE [LARGE SCALE GENOMIC DNA]</scope>
    <source>
        <strain evidence="6 7">DSM 21758</strain>
    </source>
</reference>
<dbReference type="FunFam" id="3.90.76.10:FF:000001">
    <property type="entry name" value="Oligopeptide ABC transporter substrate-binding protein"/>
    <property type="match status" value="1"/>
</dbReference>
<accession>A0A1M6ICH1</accession>
<dbReference type="EMBL" id="FQZB01000007">
    <property type="protein sequence ID" value="SHJ32006.1"/>
    <property type="molecule type" value="Genomic_DNA"/>
</dbReference>
<evidence type="ECO:0000256" key="3">
    <source>
        <dbReference type="ARBA" id="ARBA00022448"/>
    </source>
</evidence>
<evidence type="ECO:0000313" key="6">
    <source>
        <dbReference type="EMBL" id="SHJ32006.1"/>
    </source>
</evidence>
<dbReference type="OrthoDB" id="9801912at2"/>
<dbReference type="GO" id="GO:0030288">
    <property type="term" value="C:outer membrane-bounded periplasmic space"/>
    <property type="evidence" value="ECO:0007669"/>
    <property type="project" value="UniProtKB-ARBA"/>
</dbReference>
<evidence type="ECO:0000256" key="1">
    <source>
        <dbReference type="ARBA" id="ARBA00004193"/>
    </source>
</evidence>
<evidence type="ECO:0000256" key="4">
    <source>
        <dbReference type="ARBA" id="ARBA00022729"/>
    </source>
</evidence>
<dbReference type="AlphaFoldDB" id="A0A1M6ICH1"/>
<dbReference type="Gene3D" id="3.90.76.10">
    <property type="entry name" value="Dipeptide-binding Protein, Domain 1"/>
    <property type="match status" value="1"/>
</dbReference>
<dbReference type="STRING" id="1121302.SAMN02745163_01766"/>
<dbReference type="Proteomes" id="UP000184310">
    <property type="component" value="Unassembled WGS sequence"/>
</dbReference>
<proteinExistence type="inferred from homology"/>
<name>A0A1M6ICH1_9CLOT</name>
<dbReference type="PROSITE" id="PS01040">
    <property type="entry name" value="SBP_BACTERIAL_5"/>
    <property type="match status" value="1"/>
</dbReference>
<protein>
    <submittedName>
        <fullName evidence="6">Oligopeptide transport system substrate-binding protein</fullName>
    </submittedName>
</protein>
<dbReference type="Gene3D" id="3.40.190.10">
    <property type="entry name" value="Periplasmic binding protein-like II"/>
    <property type="match status" value="1"/>
</dbReference>
<dbReference type="InterPro" id="IPR039424">
    <property type="entry name" value="SBP_5"/>
</dbReference>
<dbReference type="CDD" id="cd08504">
    <property type="entry name" value="PBP2_OppA"/>
    <property type="match status" value="1"/>
</dbReference>
<sequence length="555" mass="62279">MLKRKKISFITAVLGVAILGTAFTGCGKAEEKKAAGPKILRYNLGAEPKTIDPGLNNSVEGGTVDVNAFEGLINVDENNKVTEGVAEKWEISKDGLVYKFNLRKDAKWSDGKPVTAKDFQYAWLRALDPKTASEYATQLYYLKNGEAYNNSENPDWKGSKAKKEDVGIKVIDDNTLEVTLENPTAYFLSLLSFPTYMPIRQDMVEKDKEGWTRKSETYVSNGAFKLKEWKAKDSINFEKNTNYWNAKAIKLDGIEYKVIDTETSSLAGFNSGQIDATDFLPADEKQNLIKSGDAVLSPYLGTYYYSLNISPNAEKMDPNAKVLKDVKVRKALNLAINRKEIVENITKAGEVPATTFVPKGIVDSTKNEFKNKDYYKGEGDVAEAKKLLAEAGFPDGKGFPKLEVIYNNGQGHQNVAQAIQDMYKKNLGIDISLRNVERKVQLDNLNKKEYVMARSSWIADYNDPMTFLDLFLIKNGNNNSGYYKPEYDKLINAAKAEIDPAKRTAILHEAEDMIMNDMPIIPVYYYTNVTAIKKNVKNIEKSPLGFVYFRGTTME</sequence>
<evidence type="ECO:0000256" key="2">
    <source>
        <dbReference type="ARBA" id="ARBA00005695"/>
    </source>
</evidence>
<dbReference type="GO" id="GO:0015833">
    <property type="term" value="P:peptide transport"/>
    <property type="evidence" value="ECO:0007669"/>
    <property type="project" value="TreeGrafter"/>
</dbReference>